<feature type="transmembrane region" description="Helical" evidence="7">
    <location>
        <begin position="232"/>
        <end position="251"/>
    </location>
</feature>
<feature type="transmembrane region" description="Helical" evidence="7">
    <location>
        <begin position="112"/>
        <end position="137"/>
    </location>
</feature>
<accession>A0A1H0JW26</accession>
<feature type="transmembrane region" description="Helical" evidence="7">
    <location>
        <begin position="149"/>
        <end position="181"/>
    </location>
</feature>
<protein>
    <submittedName>
        <fullName evidence="8">Chromate transporter</fullName>
    </submittedName>
</protein>
<feature type="transmembrane region" description="Helical" evidence="7">
    <location>
        <begin position="384"/>
        <end position="400"/>
    </location>
</feature>
<gene>
    <name evidence="8" type="ORF">SAMN04489798_3050</name>
</gene>
<keyword evidence="4 7" id="KW-0812">Transmembrane</keyword>
<evidence type="ECO:0000256" key="7">
    <source>
        <dbReference type="SAM" id="Phobius"/>
    </source>
</evidence>
<evidence type="ECO:0000313" key="9">
    <source>
        <dbReference type="Proteomes" id="UP000198827"/>
    </source>
</evidence>
<dbReference type="OrthoDB" id="8969999at2"/>
<dbReference type="PIRSF" id="PIRSF004810">
    <property type="entry name" value="ChrA"/>
    <property type="match status" value="1"/>
</dbReference>
<dbReference type="GO" id="GO:0015109">
    <property type="term" value="F:chromate transmembrane transporter activity"/>
    <property type="evidence" value="ECO:0007669"/>
    <property type="project" value="InterPro"/>
</dbReference>
<keyword evidence="6 7" id="KW-0472">Membrane</keyword>
<dbReference type="PANTHER" id="PTHR33567">
    <property type="entry name" value="CHROMATE ION TRANSPORTER (EUROFUNG)"/>
    <property type="match status" value="1"/>
</dbReference>
<name>A0A1H0JW26_9PSED</name>
<dbReference type="GO" id="GO:0005886">
    <property type="term" value="C:plasma membrane"/>
    <property type="evidence" value="ECO:0007669"/>
    <property type="project" value="UniProtKB-SubCell"/>
</dbReference>
<evidence type="ECO:0000256" key="1">
    <source>
        <dbReference type="ARBA" id="ARBA00004651"/>
    </source>
</evidence>
<comment type="subcellular location">
    <subcellularLocation>
        <location evidence="1">Cell membrane</location>
        <topology evidence="1">Multi-pass membrane protein</topology>
    </subcellularLocation>
</comment>
<dbReference type="Proteomes" id="UP000198827">
    <property type="component" value="Chromosome I"/>
</dbReference>
<evidence type="ECO:0000313" key="8">
    <source>
        <dbReference type="EMBL" id="SDO47611.1"/>
    </source>
</evidence>
<dbReference type="Pfam" id="PF02417">
    <property type="entry name" value="Chromate_transp"/>
    <property type="match status" value="2"/>
</dbReference>
<dbReference type="InterPro" id="IPR014047">
    <property type="entry name" value="Chr_Tranpt_l_chain"/>
</dbReference>
<dbReference type="NCBIfam" id="TIGR00937">
    <property type="entry name" value="2A51"/>
    <property type="match status" value="1"/>
</dbReference>
<dbReference type="RefSeq" id="WP_090188559.1">
    <property type="nucleotide sequence ID" value="NZ_LT629705.1"/>
</dbReference>
<feature type="transmembrane region" description="Helical" evidence="7">
    <location>
        <begin position="201"/>
        <end position="223"/>
    </location>
</feature>
<dbReference type="PANTHER" id="PTHR33567:SF3">
    <property type="entry name" value="CHROMATE ION TRANSPORTER (EUROFUNG)"/>
    <property type="match status" value="1"/>
</dbReference>
<dbReference type="AlphaFoldDB" id="A0A1H0JW26"/>
<evidence type="ECO:0000256" key="5">
    <source>
        <dbReference type="ARBA" id="ARBA00022989"/>
    </source>
</evidence>
<keyword evidence="5 7" id="KW-1133">Transmembrane helix</keyword>
<feature type="transmembrane region" description="Helical" evidence="7">
    <location>
        <begin position="298"/>
        <end position="322"/>
    </location>
</feature>
<dbReference type="EMBL" id="LT629705">
    <property type="protein sequence ID" value="SDO47611.1"/>
    <property type="molecule type" value="Genomic_DNA"/>
</dbReference>
<feature type="transmembrane region" description="Helical" evidence="7">
    <location>
        <begin position="334"/>
        <end position="353"/>
    </location>
</feature>
<feature type="transmembrane region" description="Helical" evidence="7">
    <location>
        <begin position="12"/>
        <end position="35"/>
    </location>
</feature>
<reference evidence="8 9" key="1">
    <citation type="submission" date="2016-10" db="EMBL/GenBank/DDBJ databases">
        <authorList>
            <person name="de Groot N.N."/>
        </authorList>
    </citation>
    <scope>NUCLEOTIDE SEQUENCE [LARGE SCALE GENOMIC DNA]</scope>
    <source>
        <strain evidence="8 9">CECT 7543</strain>
    </source>
</reference>
<comment type="similarity">
    <text evidence="2">Belongs to the chromate ion transporter (CHR) (TC 2.A.51) family.</text>
</comment>
<evidence type="ECO:0000256" key="2">
    <source>
        <dbReference type="ARBA" id="ARBA00005262"/>
    </source>
</evidence>
<evidence type="ECO:0000256" key="6">
    <source>
        <dbReference type="ARBA" id="ARBA00023136"/>
    </source>
</evidence>
<sequence length="401" mass="42694">MNINSKGDRRPFFIFLIFLRLGLTSFGGPIAHLGYFRDEFVTRRQWLTERSYADLVALCQFLPGPASSQVGMALGLSRSGYSGALAAWAGFTLPSAILLILFALGISNYGDIIAPGVLHGLKVVAVAVVAQAVWGMARNLCPDALRITIMAITTCVVLLVPSAWGQIGSIAIAAFAGLLLFKPARAAEHDPLPIKVGYRAGLFWLSLFFALLVGLPIMSQMLLNQTLSMVDAFYRAGSLVFGGGHVVLPLLQAEVVPSGWVSNETFLAGYGATQAVPGPLLTFSAFLGASMSAEPSGWVGGLICLLAIFLPSFLLIVGTLPFWEQLRRSVHIQAALLGINASVVGLLLAALYQPVWTSAILKPQDFGLALVCLIGLMFWKQPPWLVVIGGGAAGWLLSVVL</sequence>
<organism evidence="8 9">
    <name type="scientific">Pseudomonas arsenicoxydans</name>
    <dbReference type="NCBI Taxonomy" id="702115"/>
    <lineage>
        <taxon>Bacteria</taxon>
        <taxon>Pseudomonadati</taxon>
        <taxon>Pseudomonadota</taxon>
        <taxon>Gammaproteobacteria</taxon>
        <taxon>Pseudomonadales</taxon>
        <taxon>Pseudomonadaceae</taxon>
        <taxon>Pseudomonas</taxon>
    </lineage>
</organism>
<proteinExistence type="inferred from homology"/>
<evidence type="ECO:0000256" key="4">
    <source>
        <dbReference type="ARBA" id="ARBA00022692"/>
    </source>
</evidence>
<feature type="transmembrane region" description="Helical" evidence="7">
    <location>
        <begin position="83"/>
        <end position="106"/>
    </location>
</feature>
<dbReference type="InterPro" id="IPR003370">
    <property type="entry name" value="Chromate_transpt"/>
</dbReference>
<evidence type="ECO:0000256" key="3">
    <source>
        <dbReference type="ARBA" id="ARBA00022475"/>
    </source>
</evidence>
<keyword evidence="3" id="KW-1003">Cell membrane</keyword>